<name>A0A4S4KH74_9AGAM</name>
<dbReference type="OrthoDB" id="10263751at2759"/>
<evidence type="ECO:0000313" key="4">
    <source>
        <dbReference type="EMBL" id="THG97326.1"/>
    </source>
</evidence>
<feature type="compositionally biased region" description="Low complexity" evidence="2">
    <location>
        <begin position="66"/>
        <end position="78"/>
    </location>
</feature>
<keyword evidence="3" id="KW-0812">Transmembrane</keyword>
<proteinExistence type="predicted"/>
<protein>
    <submittedName>
        <fullName evidence="4">Uncharacterized protein</fullName>
    </submittedName>
</protein>
<feature type="transmembrane region" description="Helical" evidence="3">
    <location>
        <begin position="173"/>
        <end position="190"/>
    </location>
</feature>
<feature type="transmembrane region" description="Helical" evidence="3">
    <location>
        <begin position="148"/>
        <end position="167"/>
    </location>
</feature>
<keyword evidence="3" id="KW-1133">Transmembrane helix</keyword>
<evidence type="ECO:0000313" key="5">
    <source>
        <dbReference type="Proteomes" id="UP000308199"/>
    </source>
</evidence>
<sequence length="536" mass="58523">MQKATAIAPEAVGLRKRLSTLKLPDSPVSKPHASLEDDRGMLCAENEVEFENGDCGSYFGHTRSFSSVSESSHSTSSSEPGLNGTNGDAVAEKRKLSAGEAMGGMSPSPPQALHSASRLPSRLQRRAPRSTSGSNVRRSHKPKSGSSWLGYDLSIIVALVSPIGNLLTGSDHIKNILLLLLLIYYLHQLVEVPWTLYRMSIPPHSLLSTAPQITNSTKHAAHAELRVLELFYLVLTIISPFLGAIVLKYIATAISGNPETLSWFSTSLFVLATGVRPWSHLVERLKDRSYALSALLEADSEDQGEQGPPEADVRDAERDREVGDLHNQLKALDTRLVDLTTSHVHEWDDLAVSVDGVEASLRKDRAEVTRKLEAHENRLNDLEAYVLALQYANGQNRTHSNCATYFRTLPRKVVAALRAGVLWLAAWLPLPSNRTTKRGRVKVAALPSTSASTLEPILEEEAVSGSRFPDSDSDHTVVGKLAEHPKLRRNSGSAEHPADAFSQVGDFLLSPARLVLRVTISFVGLPLAILRAILRQ</sequence>
<dbReference type="PANTHER" id="PTHR42032:SF1">
    <property type="entry name" value="YALI0E30679P"/>
    <property type="match status" value="1"/>
</dbReference>
<accession>A0A4S4KH74</accession>
<gene>
    <name evidence="4" type="ORF">EW145_g7637</name>
</gene>
<dbReference type="PANTHER" id="PTHR42032">
    <property type="entry name" value="YALI0E30679P"/>
    <property type="match status" value="1"/>
</dbReference>
<reference evidence="4 5" key="1">
    <citation type="submission" date="2019-02" db="EMBL/GenBank/DDBJ databases">
        <title>Genome sequencing of the rare red list fungi Phellinidium pouzarii.</title>
        <authorList>
            <person name="Buettner E."/>
            <person name="Kellner H."/>
        </authorList>
    </citation>
    <scope>NUCLEOTIDE SEQUENCE [LARGE SCALE GENOMIC DNA]</scope>
    <source>
        <strain evidence="4 5">DSM 108285</strain>
    </source>
</reference>
<feature type="transmembrane region" description="Helical" evidence="3">
    <location>
        <begin position="413"/>
        <end position="430"/>
    </location>
</feature>
<evidence type="ECO:0000256" key="1">
    <source>
        <dbReference type="SAM" id="Coils"/>
    </source>
</evidence>
<feature type="region of interest" description="Disordered" evidence="2">
    <location>
        <begin position="298"/>
        <end position="319"/>
    </location>
</feature>
<feature type="transmembrane region" description="Helical" evidence="3">
    <location>
        <begin position="514"/>
        <end position="534"/>
    </location>
</feature>
<dbReference type="EMBL" id="SGPK01000812">
    <property type="protein sequence ID" value="THG97326.1"/>
    <property type="molecule type" value="Genomic_DNA"/>
</dbReference>
<evidence type="ECO:0000256" key="3">
    <source>
        <dbReference type="SAM" id="Phobius"/>
    </source>
</evidence>
<keyword evidence="3" id="KW-0472">Membrane</keyword>
<keyword evidence="1" id="KW-0175">Coiled coil</keyword>
<comment type="caution">
    <text evidence="4">The sequence shown here is derived from an EMBL/GenBank/DDBJ whole genome shotgun (WGS) entry which is preliminary data.</text>
</comment>
<keyword evidence="5" id="KW-1185">Reference proteome</keyword>
<feature type="coiled-coil region" evidence="1">
    <location>
        <begin position="358"/>
        <end position="385"/>
    </location>
</feature>
<feature type="transmembrane region" description="Helical" evidence="3">
    <location>
        <begin position="230"/>
        <end position="254"/>
    </location>
</feature>
<dbReference type="AlphaFoldDB" id="A0A4S4KH74"/>
<organism evidence="4 5">
    <name type="scientific">Phellinidium pouzarii</name>
    <dbReference type="NCBI Taxonomy" id="167371"/>
    <lineage>
        <taxon>Eukaryota</taxon>
        <taxon>Fungi</taxon>
        <taxon>Dikarya</taxon>
        <taxon>Basidiomycota</taxon>
        <taxon>Agaricomycotina</taxon>
        <taxon>Agaricomycetes</taxon>
        <taxon>Hymenochaetales</taxon>
        <taxon>Hymenochaetaceae</taxon>
        <taxon>Phellinidium</taxon>
    </lineage>
</organism>
<dbReference type="Proteomes" id="UP000308199">
    <property type="component" value="Unassembled WGS sequence"/>
</dbReference>
<feature type="region of interest" description="Disordered" evidence="2">
    <location>
        <begin position="66"/>
        <end position="146"/>
    </location>
</feature>
<evidence type="ECO:0000256" key="2">
    <source>
        <dbReference type="SAM" id="MobiDB-lite"/>
    </source>
</evidence>